<dbReference type="EMBL" id="JBJQND010000003">
    <property type="protein sequence ID" value="KAL3884171.1"/>
    <property type="molecule type" value="Genomic_DNA"/>
</dbReference>
<evidence type="ECO:0000313" key="3">
    <source>
        <dbReference type="Proteomes" id="UP001634394"/>
    </source>
</evidence>
<evidence type="ECO:0000256" key="1">
    <source>
        <dbReference type="SAM" id="MobiDB-lite"/>
    </source>
</evidence>
<dbReference type="Pfam" id="PF15299">
    <property type="entry name" value="ALS2CR8"/>
    <property type="match status" value="1"/>
</dbReference>
<dbReference type="AlphaFoldDB" id="A0ABD3XF21"/>
<organism evidence="2 3">
    <name type="scientific">Sinanodonta woodiana</name>
    <name type="common">Chinese pond mussel</name>
    <name type="synonym">Anodonta woodiana</name>
    <dbReference type="NCBI Taxonomy" id="1069815"/>
    <lineage>
        <taxon>Eukaryota</taxon>
        <taxon>Metazoa</taxon>
        <taxon>Spiralia</taxon>
        <taxon>Lophotrochozoa</taxon>
        <taxon>Mollusca</taxon>
        <taxon>Bivalvia</taxon>
        <taxon>Autobranchia</taxon>
        <taxon>Heteroconchia</taxon>
        <taxon>Palaeoheterodonta</taxon>
        <taxon>Unionida</taxon>
        <taxon>Unionoidea</taxon>
        <taxon>Unionidae</taxon>
        <taxon>Unioninae</taxon>
        <taxon>Sinanodonta</taxon>
    </lineage>
</organism>
<reference evidence="2 3" key="1">
    <citation type="submission" date="2024-11" db="EMBL/GenBank/DDBJ databases">
        <title>Chromosome-level genome assembly of the freshwater bivalve Anodonta woodiana.</title>
        <authorList>
            <person name="Chen X."/>
        </authorList>
    </citation>
    <scope>NUCLEOTIDE SEQUENCE [LARGE SCALE GENOMIC DNA]</scope>
    <source>
        <strain evidence="2">MN2024</strain>
        <tissue evidence="2">Gills</tissue>
    </source>
</reference>
<dbReference type="Proteomes" id="UP001634394">
    <property type="component" value="Unassembled WGS sequence"/>
</dbReference>
<keyword evidence="3" id="KW-1185">Reference proteome</keyword>
<evidence type="ECO:0008006" key="4">
    <source>
        <dbReference type="Google" id="ProtNLM"/>
    </source>
</evidence>
<evidence type="ECO:0000313" key="2">
    <source>
        <dbReference type="EMBL" id="KAL3884171.1"/>
    </source>
</evidence>
<comment type="caution">
    <text evidence="2">The sequence shown here is derived from an EMBL/GenBank/DDBJ whole genome shotgun (WGS) entry which is preliminary data.</text>
</comment>
<dbReference type="InterPro" id="IPR029309">
    <property type="entry name" value="CaRF"/>
</dbReference>
<feature type="region of interest" description="Disordered" evidence="1">
    <location>
        <begin position="696"/>
        <end position="716"/>
    </location>
</feature>
<name>A0ABD3XF21_SINWO</name>
<accession>A0ABD3XF21</accession>
<dbReference type="PANTHER" id="PTHR14694:SF1">
    <property type="entry name" value="CALCIUM-RESPONSIVE TRANSCRIPTION FACTOR"/>
    <property type="match status" value="1"/>
</dbReference>
<sequence length="716" mass="78399">MSDSDEVSSSADAVTTSSVTLVTPVNADVLTYVSSGAGVKVDDEDDQEIPSSSILQSLSVSGGQTLTGPFQSLLATPISISNGQILAHPESIQIITVSAPSDLGFSQSDGRVWQVVNPEMAIIAVGESGEFDQKPLIASDVETIEDQDHVVTSADIEGHDTVNSIMMPPPSLQPLPHNCPPWAARLRNCERLGDYFRGYVESEVELDLLLTYHKQQTQSFWGTRQSPSPAKPSTRLMWKSQYVPWDGIPFVNSGSRAVVMECQFGPRRKGALGKKLEDIPVKGDYRQTCPARIYIKKVRKFPEFAVDMDLDKKSLKNAMDKAFHELKQHGLDSIGQERFYVQLPTENAHEFHADGGKIQPVPVKIDPEEKYTRLHPRVIQRIRDLVAAGEVRVYAVRKQLRNFVIREMGQGGLLPQRHDLTLFPTVNDLKNQIHQALKDVENGTLPLTASTVNVEIMAPSPPCMADSSTQEPDPIVENAEHTIWPHQAVGVVHDGSVVTPVPETVTVTLTQNPGEDGSHVISRIETHLSDGTTQISNSLTPETAQLLVRLNPAIFPPGTLVQLQGTASTQTDAEPEISNNSNIDNHPIKLEQIDPEDQNMDVSLEETEEKSNNNIDENEGLQILNTVSKAETEKHMMSGNNGINPVHVMDSSTQIISGTHDDLSDVRSEDSDSPMIHSTSDVTVVVGDTNQLINTEQMHEDGGMDSMVESASDAEL</sequence>
<proteinExistence type="predicted"/>
<gene>
    <name evidence="2" type="ORF">ACJMK2_030391</name>
</gene>
<dbReference type="PANTHER" id="PTHR14694">
    <property type="entry name" value="CALCIUM-RESPONSIVE TRANSCRIPTION FACTOR"/>
    <property type="match status" value="1"/>
</dbReference>
<protein>
    <recommendedName>
        <fullName evidence="4">Calcium-responsive transcription factor</fullName>
    </recommendedName>
</protein>